<comment type="caution">
    <text evidence="2">The sequence shown here is derived from an EMBL/GenBank/DDBJ whole genome shotgun (WGS) entry which is preliminary data.</text>
</comment>
<sequence length="362" mass="41924">MSQTLANRSHDEYTDEADYDTGKRCKAKLCNDSQDDDDESITKTIKPSKAVNAIEKLRELQWRRDQLERHYTFGIRRIIDEVYFPDGMINGSKKKTSSKFNERRKVSSGRSRLDEEKPILIELPCGCLHHCRRFQQDDLPSEISRRNLSSKSTLQNCTTKIKGKSCANFNCDDENSKIFRRTLSDPMETFVTNTRNDFPWPNDVPLIAVPSAPPKNTGQRIYLQKIDPDDCECDYHSYDSDMKRYKKLAKEEEKLCSDMRKINHEMNDLLENILSSQCKSEDESMESIYKSAYDKKDYPIAKYRSLMASVDSSIGAPIKPAITELKNGYRDPIRFRHCPVEIPHIETSKPVDFSRGKFLNDI</sequence>
<evidence type="ECO:0000313" key="2">
    <source>
        <dbReference type="EMBL" id="KAF7988150.1"/>
    </source>
</evidence>
<name>A0A834XMV7_APHGI</name>
<evidence type="ECO:0000313" key="3">
    <source>
        <dbReference type="Proteomes" id="UP000639338"/>
    </source>
</evidence>
<protein>
    <submittedName>
        <fullName evidence="2">Uncharacterized protein</fullName>
    </submittedName>
</protein>
<dbReference type="AlphaFoldDB" id="A0A834XMV7"/>
<dbReference type="Proteomes" id="UP000639338">
    <property type="component" value="Unassembled WGS sequence"/>
</dbReference>
<reference evidence="2 3" key="1">
    <citation type="submission" date="2020-08" db="EMBL/GenBank/DDBJ databases">
        <title>Aphidius gifuensis genome sequencing and assembly.</title>
        <authorList>
            <person name="Du Z."/>
        </authorList>
    </citation>
    <scope>NUCLEOTIDE SEQUENCE [LARGE SCALE GENOMIC DNA]</scope>
    <source>
        <strain evidence="2">YNYX2018</strain>
        <tissue evidence="2">Adults</tissue>
    </source>
</reference>
<keyword evidence="3" id="KW-1185">Reference proteome</keyword>
<proteinExistence type="predicted"/>
<organism evidence="2 3">
    <name type="scientific">Aphidius gifuensis</name>
    <name type="common">Parasitoid wasp</name>
    <dbReference type="NCBI Taxonomy" id="684658"/>
    <lineage>
        <taxon>Eukaryota</taxon>
        <taxon>Metazoa</taxon>
        <taxon>Ecdysozoa</taxon>
        <taxon>Arthropoda</taxon>
        <taxon>Hexapoda</taxon>
        <taxon>Insecta</taxon>
        <taxon>Pterygota</taxon>
        <taxon>Neoptera</taxon>
        <taxon>Endopterygota</taxon>
        <taxon>Hymenoptera</taxon>
        <taxon>Apocrita</taxon>
        <taxon>Ichneumonoidea</taxon>
        <taxon>Braconidae</taxon>
        <taxon>Aphidiinae</taxon>
        <taxon>Aphidius</taxon>
    </lineage>
</organism>
<dbReference type="EMBL" id="JACMRX010000006">
    <property type="protein sequence ID" value="KAF7988150.1"/>
    <property type="molecule type" value="Genomic_DNA"/>
</dbReference>
<dbReference type="OrthoDB" id="7570424at2759"/>
<gene>
    <name evidence="2" type="ORF">HCN44_007644</name>
</gene>
<accession>A0A834XMV7</accession>
<feature type="region of interest" description="Disordered" evidence="1">
    <location>
        <begin position="1"/>
        <end position="20"/>
    </location>
</feature>
<evidence type="ECO:0000256" key="1">
    <source>
        <dbReference type="SAM" id="MobiDB-lite"/>
    </source>
</evidence>